<evidence type="ECO:0000256" key="1">
    <source>
        <dbReference type="PIRNR" id="PIRNR037226"/>
    </source>
</evidence>
<organism evidence="3 5">
    <name type="scientific">Geotoga petraea</name>
    <dbReference type="NCBI Taxonomy" id="28234"/>
    <lineage>
        <taxon>Bacteria</taxon>
        <taxon>Thermotogati</taxon>
        <taxon>Thermotogota</taxon>
        <taxon>Thermotogae</taxon>
        <taxon>Petrotogales</taxon>
        <taxon>Petrotogaceae</taxon>
        <taxon>Geotoga</taxon>
    </lineage>
</organism>
<dbReference type="SUPFAM" id="SSF53187">
    <property type="entry name" value="Zn-dependent exopeptidases"/>
    <property type="match status" value="1"/>
</dbReference>
<dbReference type="AlphaFoldDB" id="A0A1G6HWX5"/>
<evidence type="ECO:0000313" key="5">
    <source>
        <dbReference type="Proteomes" id="UP000199322"/>
    </source>
</evidence>
<dbReference type="InterPro" id="IPR017439">
    <property type="entry name" value="Amidohydrolase"/>
</dbReference>
<dbReference type="Proteomes" id="UP000199322">
    <property type="component" value="Unassembled WGS sequence"/>
</dbReference>
<dbReference type="GO" id="GO:0005737">
    <property type="term" value="C:cytoplasm"/>
    <property type="evidence" value="ECO:0007669"/>
    <property type="project" value="TreeGrafter"/>
</dbReference>
<gene>
    <name evidence="4" type="ORF">E4650_02070</name>
    <name evidence="3" type="ORF">SAMN04488588_0155</name>
</gene>
<evidence type="ECO:0000313" key="3">
    <source>
        <dbReference type="EMBL" id="SDB98704.1"/>
    </source>
</evidence>
<dbReference type="NCBIfam" id="TIGR01891">
    <property type="entry name" value="amidohydrolases"/>
    <property type="match status" value="1"/>
</dbReference>
<dbReference type="SUPFAM" id="SSF55031">
    <property type="entry name" value="Bacterial exopeptidase dimerisation domain"/>
    <property type="match status" value="1"/>
</dbReference>
<dbReference type="GO" id="GO:0071713">
    <property type="term" value="F:para-aminobenzoyl-glutamate hydrolase activity"/>
    <property type="evidence" value="ECO:0007669"/>
    <property type="project" value="TreeGrafter"/>
</dbReference>
<dbReference type="EMBL" id="FMYV01000001">
    <property type="protein sequence ID" value="SDB98704.1"/>
    <property type="molecule type" value="Genomic_DNA"/>
</dbReference>
<proteinExistence type="inferred from homology"/>
<dbReference type="InterPro" id="IPR011650">
    <property type="entry name" value="Peptidase_M20_dimer"/>
</dbReference>
<dbReference type="Gene3D" id="3.40.630.10">
    <property type="entry name" value="Zn peptidases"/>
    <property type="match status" value="1"/>
</dbReference>
<dbReference type="EMBL" id="SRME01000001">
    <property type="protein sequence ID" value="TGG89004.1"/>
    <property type="molecule type" value="Genomic_DNA"/>
</dbReference>
<accession>A0A1G6HWX5</accession>
<dbReference type="RefSeq" id="WP_091401920.1">
    <property type="nucleotide sequence ID" value="NZ_FMYV01000001.1"/>
</dbReference>
<dbReference type="Gene3D" id="3.30.70.360">
    <property type="match status" value="1"/>
</dbReference>
<dbReference type="PIRSF" id="PIRSF037226">
    <property type="entry name" value="Amidohydrolase_ACY1L2_prd"/>
    <property type="match status" value="1"/>
</dbReference>
<dbReference type="InterPro" id="IPR036264">
    <property type="entry name" value="Bact_exopeptidase_dim_dom"/>
</dbReference>
<reference evidence="4 6" key="2">
    <citation type="submission" date="2019-04" db="EMBL/GenBank/DDBJ databases">
        <title>Draft genome sequence data and analysis of a Fermenting Bacterium, Geotoga petraea strain HO-Geo1, isolated from heavy-oil petroleum reservoir in Russia.</title>
        <authorList>
            <person name="Grouzdev D.S."/>
            <person name="Semenova E.M."/>
            <person name="Sokolova D.S."/>
            <person name="Tourova T.P."/>
            <person name="Poltaraus A.B."/>
            <person name="Nazina T.N."/>
        </authorList>
    </citation>
    <scope>NUCLEOTIDE SEQUENCE [LARGE SCALE GENOMIC DNA]</scope>
    <source>
        <strain evidence="4 6">HO-Geo1</strain>
    </source>
</reference>
<sequence>MNINDIKKYISKIIDENKEDIFSVSKYLKDNPEIGFKEEKAYDFLTQKLSSLGFEIDNPTEKLPTSFLGKKSGLSHYKKIAILFEYDALPTIGHGCGHNMISAISYGASLALSKIDDLKGDIYVVGCPGEENGGGKVILTNEGIFDNFDVAMMIHPSTENKVYSTSLALDAIKFSYKGQTTHASASPEKGVNALDAVIHLFNGINYLRQYLKDGTRIHGIISNGGEAPNVIPDYAEAKFYFRAKTREYLDDVVKKGINIAEGASKMTGAELSWDYYELSNDDLRPSKKLSETFRKNYMELGIKNIEPDSEGGGSTDVGNVSHRIPAVHPYISIAPKHSISGHTVEFRDATLSKKGKEATLQAAKAIAFTTIDLLYEPNLLKNIKEDFEKNKEV</sequence>
<dbReference type="STRING" id="28234.SAMN04488588_0155"/>
<feature type="domain" description="Peptidase M20 dimerisation" evidence="2">
    <location>
        <begin position="174"/>
        <end position="259"/>
    </location>
</feature>
<dbReference type="Proteomes" id="UP000297288">
    <property type="component" value="Unassembled WGS sequence"/>
</dbReference>
<evidence type="ECO:0000313" key="4">
    <source>
        <dbReference type="EMBL" id="TGG89004.1"/>
    </source>
</evidence>
<dbReference type="PANTHER" id="PTHR30575">
    <property type="entry name" value="PEPTIDASE M20"/>
    <property type="match status" value="1"/>
</dbReference>
<protein>
    <recommendedName>
        <fullName evidence="1">Peptidase M20 domain-containing protein 2</fullName>
    </recommendedName>
</protein>
<dbReference type="Pfam" id="PF07687">
    <property type="entry name" value="M20_dimer"/>
    <property type="match status" value="1"/>
</dbReference>
<keyword evidence="3" id="KW-0378">Hydrolase</keyword>
<reference evidence="3 5" key="1">
    <citation type="submission" date="2016-10" db="EMBL/GenBank/DDBJ databases">
        <authorList>
            <person name="de Groot N.N."/>
        </authorList>
    </citation>
    <scope>NUCLEOTIDE SEQUENCE [LARGE SCALE GENOMIC DNA]</scope>
    <source>
        <strain evidence="3 5">WG14</strain>
    </source>
</reference>
<dbReference type="OrthoDB" id="9781032at2"/>
<name>A0A1G6HWX5_9BACT</name>
<dbReference type="CDD" id="cd05672">
    <property type="entry name" value="M20_ACY1L2-like"/>
    <property type="match status" value="1"/>
</dbReference>
<evidence type="ECO:0000313" key="6">
    <source>
        <dbReference type="Proteomes" id="UP000297288"/>
    </source>
</evidence>
<dbReference type="GO" id="GO:0016805">
    <property type="term" value="F:dipeptidase activity"/>
    <property type="evidence" value="ECO:0007669"/>
    <property type="project" value="InterPro"/>
</dbReference>
<dbReference type="FunFam" id="3.30.70.360:FF:000004">
    <property type="entry name" value="Peptidase M20 domain-containing protein 2"/>
    <property type="match status" value="1"/>
</dbReference>
<dbReference type="Pfam" id="PF01546">
    <property type="entry name" value="Peptidase_M20"/>
    <property type="match status" value="1"/>
</dbReference>
<dbReference type="InterPro" id="IPR002933">
    <property type="entry name" value="Peptidase_M20"/>
</dbReference>
<dbReference type="GO" id="GO:0046657">
    <property type="term" value="P:folic acid catabolic process"/>
    <property type="evidence" value="ECO:0007669"/>
    <property type="project" value="TreeGrafter"/>
</dbReference>
<comment type="similarity">
    <text evidence="1">Belongs to the peptidase M20A family.</text>
</comment>
<dbReference type="InterPro" id="IPR017144">
    <property type="entry name" value="Xaa-Arg_dipeptidase"/>
</dbReference>
<dbReference type="PANTHER" id="PTHR30575:SF0">
    <property type="entry name" value="XAA-ARG DIPEPTIDASE"/>
    <property type="match status" value="1"/>
</dbReference>
<evidence type="ECO:0000259" key="2">
    <source>
        <dbReference type="Pfam" id="PF07687"/>
    </source>
</evidence>
<dbReference type="InterPro" id="IPR052030">
    <property type="entry name" value="Peptidase_M20/M20A_hydrolases"/>
</dbReference>
<keyword evidence="5" id="KW-1185">Reference proteome</keyword>